<keyword evidence="4" id="KW-1185">Reference proteome</keyword>
<name>A0A851GCB5_9BACT</name>
<dbReference type="Pfam" id="PF07584">
    <property type="entry name" value="BatA"/>
    <property type="match status" value="1"/>
</dbReference>
<dbReference type="InterPro" id="IPR011933">
    <property type="entry name" value="Double_TM_dom"/>
</dbReference>
<evidence type="ECO:0000313" key="4">
    <source>
        <dbReference type="Proteomes" id="UP000557872"/>
    </source>
</evidence>
<evidence type="ECO:0000259" key="2">
    <source>
        <dbReference type="Pfam" id="PF07584"/>
    </source>
</evidence>
<feature type="transmembrane region" description="Helical" evidence="1">
    <location>
        <begin position="55"/>
        <end position="74"/>
    </location>
</feature>
<dbReference type="PANTHER" id="PTHR37464">
    <property type="entry name" value="BLL2463 PROTEIN"/>
    <property type="match status" value="1"/>
</dbReference>
<feature type="transmembrane region" description="Helical" evidence="1">
    <location>
        <begin position="6"/>
        <end position="24"/>
    </location>
</feature>
<dbReference type="InterPro" id="IPR024163">
    <property type="entry name" value="Aerotolerance_reg_N"/>
</dbReference>
<dbReference type="AlphaFoldDB" id="A0A851GCB5"/>
<evidence type="ECO:0000313" key="3">
    <source>
        <dbReference type="EMBL" id="NWK54819.1"/>
    </source>
</evidence>
<protein>
    <submittedName>
        <fullName evidence="3">BatA domain-containing protein</fullName>
    </submittedName>
</protein>
<gene>
    <name evidence="3" type="ORF">HW115_04315</name>
</gene>
<dbReference type="NCBIfam" id="TIGR02226">
    <property type="entry name" value="two_anch"/>
    <property type="match status" value="1"/>
</dbReference>
<keyword evidence="1" id="KW-1133">Transmembrane helix</keyword>
<dbReference type="EMBL" id="JACBAZ010000001">
    <property type="protein sequence ID" value="NWK54819.1"/>
    <property type="molecule type" value="Genomic_DNA"/>
</dbReference>
<dbReference type="PANTHER" id="PTHR37464:SF1">
    <property type="entry name" value="BLL2463 PROTEIN"/>
    <property type="match status" value="1"/>
</dbReference>
<organism evidence="3 4">
    <name type="scientific">Oceaniferula marina</name>
    <dbReference type="NCBI Taxonomy" id="2748318"/>
    <lineage>
        <taxon>Bacteria</taxon>
        <taxon>Pseudomonadati</taxon>
        <taxon>Verrucomicrobiota</taxon>
        <taxon>Verrucomicrobiia</taxon>
        <taxon>Verrucomicrobiales</taxon>
        <taxon>Verrucomicrobiaceae</taxon>
        <taxon>Oceaniferula</taxon>
    </lineage>
</organism>
<evidence type="ECO:0000256" key="1">
    <source>
        <dbReference type="SAM" id="Phobius"/>
    </source>
</evidence>
<feature type="domain" description="Aerotolerance regulator N-terminal" evidence="2">
    <location>
        <begin position="1"/>
        <end position="76"/>
    </location>
</feature>
<dbReference type="RefSeq" id="WP_178931323.1">
    <property type="nucleotide sequence ID" value="NZ_JACBAZ010000001.1"/>
</dbReference>
<reference evidence="3 4" key="1">
    <citation type="submission" date="2020-07" db="EMBL/GenBank/DDBJ databases">
        <title>Roseicoccus Jingziensis gen. nov., sp. nov., isolated from coastal seawater.</title>
        <authorList>
            <person name="Feng X."/>
        </authorList>
    </citation>
    <scope>NUCLEOTIDE SEQUENCE [LARGE SCALE GENOMIC DNA]</scope>
    <source>
        <strain evidence="3 4">N1E253</strain>
    </source>
</reference>
<proteinExistence type="predicted"/>
<keyword evidence="1" id="KW-0472">Membrane</keyword>
<keyword evidence="1" id="KW-0812">Transmembrane</keyword>
<accession>A0A851GCB5</accession>
<comment type="caution">
    <text evidence="3">The sequence shown here is derived from an EMBL/GenBank/DDBJ whole genome shotgun (WGS) entry which is preliminary data.</text>
</comment>
<sequence>MSFLQQSLLWGLFAASIPIIIHLLNRRRHRTVQWAAMEFLLKATRESRGKKKLKYLIILACRTLAIAALIFAIARPLVGGFLGWGGGKIDTVILILDRSSSMEQFSPGSTLSKRESALASVHQSLKELDSPRLVLIDSASGKAQDVPSPDALQELTATSATDTQSSIPVLISSAIDYILDNTPGRAEIWVASDLQQSDWAPEQGRWDAIQAGISDLPQDTTLRILSLPSPAKENTAVRVHAARRSGEELVLDIELKRSHNDGPSSIPVTYSLNGTRSSDKVTVNGQTYQFQKRLPLGKREGVGHGFVAIPSDSNPRDNVAYFAYGEDAPTATYIVSEGGESPTWLSLASAPPGFEKQQSIQLDPSKAHQIKWAQAALVIWQAPMPEGPVAQEFSRYIESGGAAVMLPPRGDSNRSFLGLSWGELSNAPRGQYFIVDQWDHADGPLRDGMEGTPVPVPRLKAIKRRNIDGEALTLASWDDKQPFLVRRTLGEGTAVFVSTLPDYTWSNLGDADVLLPAIQRMIAVGDTRFGSAFAAIAGSQQSFTSHGENRSRLDTYAKSNSSNAPYEAGVWKLGDRLIASNRPATEDQWQILTQNQLDQMLEDIPYKLFEDQGQADSLTREIWRAFLIATLVFLITEALLCLQPKIKKS</sequence>
<dbReference type="Proteomes" id="UP000557872">
    <property type="component" value="Unassembled WGS sequence"/>
</dbReference>